<dbReference type="SUPFAM" id="SSF159888">
    <property type="entry name" value="YdhG-like"/>
    <property type="match status" value="1"/>
</dbReference>
<dbReference type="Proteomes" id="UP001179363">
    <property type="component" value="Unassembled WGS sequence"/>
</dbReference>
<gene>
    <name evidence="2" type="ORF">L1I30_12405</name>
</gene>
<feature type="domain" description="YdhG-like" evidence="1">
    <location>
        <begin position="19"/>
        <end position="113"/>
    </location>
</feature>
<dbReference type="Gene3D" id="3.90.1150.200">
    <property type="match status" value="1"/>
</dbReference>
<dbReference type="InterPro" id="IPR014922">
    <property type="entry name" value="YdhG-like"/>
</dbReference>
<keyword evidence="3" id="KW-1185">Reference proteome</keyword>
<sequence>MAKVSTVDEYIELHSKWENHLTSLKQLLETTKLTENIKWGAPVYTLKGKNVIGMGAFKNHCALWFFQGVLLKKHTKLLVNAQEGKTKALRQIRFELDDKIEAEEVIKYIEEAIQLQEQGKIIKPNLKKKLNLPIEMKDLFVKEVELKDAFFSLTPGKQREYADYIMEAKRPETKQRRLEKISPMIRLSIGLHDKYKNC</sequence>
<comment type="caution">
    <text evidence="2">The sequence shown here is derived from an EMBL/GenBank/DDBJ whole genome shotgun (WGS) entry which is preliminary data.</text>
</comment>
<accession>A0ABS9EJF6</accession>
<evidence type="ECO:0000313" key="3">
    <source>
        <dbReference type="Proteomes" id="UP001179363"/>
    </source>
</evidence>
<organism evidence="2 3">
    <name type="scientific">Gillisia lutea</name>
    <dbReference type="NCBI Taxonomy" id="2909668"/>
    <lineage>
        <taxon>Bacteria</taxon>
        <taxon>Pseudomonadati</taxon>
        <taxon>Bacteroidota</taxon>
        <taxon>Flavobacteriia</taxon>
        <taxon>Flavobacteriales</taxon>
        <taxon>Flavobacteriaceae</taxon>
        <taxon>Gillisia</taxon>
    </lineage>
</organism>
<name>A0ABS9EJF6_9FLAO</name>
<proteinExistence type="predicted"/>
<evidence type="ECO:0000313" key="2">
    <source>
        <dbReference type="EMBL" id="MCF4102472.1"/>
    </source>
</evidence>
<evidence type="ECO:0000259" key="1">
    <source>
        <dbReference type="Pfam" id="PF08818"/>
    </source>
</evidence>
<dbReference type="EMBL" id="JAKGTH010000010">
    <property type="protein sequence ID" value="MCF4102472.1"/>
    <property type="molecule type" value="Genomic_DNA"/>
</dbReference>
<dbReference type="Pfam" id="PF13376">
    <property type="entry name" value="OmdA"/>
    <property type="match status" value="1"/>
</dbReference>
<reference evidence="2" key="1">
    <citation type="submission" date="2022-01" db="EMBL/GenBank/DDBJ databases">
        <title>Gillisia lutea sp. nov., isolated from marine plastic residues from the Malvarosa beach (Valencia, Spain).</title>
        <authorList>
            <person name="Vidal-Verdu A."/>
            <person name="Molina-Menor E."/>
            <person name="Satari L."/>
            <person name="Pascual J."/>
            <person name="Pereto J."/>
            <person name="Porcar M."/>
        </authorList>
    </citation>
    <scope>NUCLEOTIDE SEQUENCE</scope>
    <source>
        <strain evidence="2">M10.2A</strain>
    </source>
</reference>
<dbReference type="RefSeq" id="WP_236134613.1">
    <property type="nucleotide sequence ID" value="NZ_JAKGTH010000010.1"/>
</dbReference>
<dbReference type="Pfam" id="PF08818">
    <property type="entry name" value="DUF1801"/>
    <property type="match status" value="1"/>
</dbReference>
<protein>
    <submittedName>
        <fullName evidence="2">DUF1801 domain-containing protein</fullName>
    </submittedName>
</protein>